<protein>
    <recommendedName>
        <fullName evidence="2">Lipid II isoglutaminyl synthase (glutamine-hydrolyzing) subunit GatD</fullName>
        <ecNumber evidence="2">6.3.5.13</ecNumber>
    </recommendedName>
    <alternativeName>
        <fullName evidence="2">Lipid II isoglutaminyl synthase glutaminase subunit</fullName>
        <ecNumber evidence="2">3.5.1.2</ecNumber>
    </alternativeName>
</protein>
<dbReference type="SUPFAM" id="SSF52317">
    <property type="entry name" value="Class I glutamine amidotransferase-like"/>
    <property type="match status" value="1"/>
</dbReference>
<evidence type="ECO:0000313" key="5">
    <source>
        <dbReference type="Proteomes" id="UP000714817"/>
    </source>
</evidence>
<dbReference type="InterPro" id="IPR029062">
    <property type="entry name" value="Class_I_gatase-like"/>
</dbReference>
<dbReference type="PROSITE" id="PS51274">
    <property type="entry name" value="GATASE_COBBQ"/>
    <property type="match status" value="1"/>
</dbReference>
<dbReference type="GO" id="GO:0009236">
    <property type="term" value="P:cobalamin biosynthetic process"/>
    <property type="evidence" value="ECO:0007669"/>
    <property type="project" value="InterPro"/>
</dbReference>
<comment type="catalytic activity">
    <reaction evidence="2">
        <text>beta-D-GlcNAc-(1-&gt;4)-Mur2Ac(oyl-L-Ala-gamma-D-Glu-L-Lys-D-Ala-D-Ala)-di-trans,octa-cis-undecaprenyl diphosphate + L-glutamine + ATP + H2O = beta-D-GlcNAc-(1-&gt;4)-Mur2Ac(oyl-L-Ala-D-isoglutaminyl-L-Lys-D-Ala-D-Ala)-di-trans,octa-cis-undecaprenyl diphosphate + L-glutamate + ADP + phosphate + H(+)</text>
        <dbReference type="Rhea" id="RHEA:57928"/>
        <dbReference type="ChEBI" id="CHEBI:15377"/>
        <dbReference type="ChEBI" id="CHEBI:15378"/>
        <dbReference type="ChEBI" id="CHEBI:29985"/>
        <dbReference type="ChEBI" id="CHEBI:30616"/>
        <dbReference type="ChEBI" id="CHEBI:43474"/>
        <dbReference type="ChEBI" id="CHEBI:58359"/>
        <dbReference type="ChEBI" id="CHEBI:60033"/>
        <dbReference type="ChEBI" id="CHEBI:62233"/>
        <dbReference type="ChEBI" id="CHEBI:456216"/>
        <dbReference type="EC" id="6.3.5.13"/>
    </reaction>
</comment>
<dbReference type="GO" id="GO:0009252">
    <property type="term" value="P:peptidoglycan biosynthetic process"/>
    <property type="evidence" value="ECO:0007669"/>
    <property type="project" value="UniProtKB-UniRule"/>
</dbReference>
<sequence>MKLRIGYFYKDLLNLYGDNGNVEILVSRCKKRNIDVDVYEVGLETKLNKFFMSGIDLVFMGGGPDSSQKEMYKDLTTSKASFLRDYIISGGVSLFVCGSYQLLGHYYKSADGSTLQGLGIFDLSTEHPGNSAARCVGNVVCTMSSTITGDPSFPHESGFGGSLVGFENHGGRTNLGTKSSEFAVIRRGFGNNGKDGTEGIHFMNSIGTYLHGPVLSKNPHLADFLIAKSLELPASGLAKLDDGLILNAHNIALDLN</sequence>
<keyword evidence="1 2" id="KW-0315">Glutamine amidotransferase</keyword>
<keyword evidence="2" id="KW-0436">Ligase</keyword>
<comment type="function">
    <text evidence="2">The lipid II isoglutaminyl synthase complex catalyzes the formation of alpha-D-isoglutamine in the cell wall lipid II stem peptide. The GatD subunit catalyzes the hydrolysis of glutamine to glutamate and ammonia. The resulting ammonia molecule is channeled to the active site of MurT.</text>
</comment>
<keyword evidence="2" id="KW-0573">Peptidoglycan synthesis</keyword>
<feature type="active site" description="Nucleophile" evidence="2">
    <location>
        <position position="97"/>
    </location>
</feature>
<name>A0A955IWL0_UNCKA</name>
<feature type="domain" description="CobB/CobQ-like glutamine amidotransferase" evidence="3">
    <location>
        <begin position="4"/>
        <end position="218"/>
    </location>
</feature>
<keyword evidence="2" id="KW-0378">Hydrolase</keyword>
<comment type="similarity">
    <text evidence="2">Belongs to the CobB/CobQ family. GatD subfamily.</text>
</comment>
<feature type="active site" evidence="2">
    <location>
        <position position="211"/>
    </location>
</feature>
<dbReference type="Proteomes" id="UP000714817">
    <property type="component" value="Unassembled WGS sequence"/>
</dbReference>
<dbReference type="AlphaFoldDB" id="A0A955IWL0"/>
<keyword evidence="2" id="KW-0961">Cell wall biogenesis/degradation</keyword>
<evidence type="ECO:0000256" key="2">
    <source>
        <dbReference type="HAMAP-Rule" id="MF_02213"/>
    </source>
</evidence>
<comment type="pathway">
    <text evidence="2">Cell wall biogenesis; peptidoglycan biosynthesis.</text>
</comment>
<evidence type="ECO:0000256" key="1">
    <source>
        <dbReference type="ARBA" id="ARBA00022962"/>
    </source>
</evidence>
<dbReference type="GO" id="GO:0071555">
    <property type="term" value="P:cell wall organization"/>
    <property type="evidence" value="ECO:0007669"/>
    <property type="project" value="UniProtKB-KW"/>
</dbReference>
<evidence type="ECO:0000259" key="3">
    <source>
        <dbReference type="Pfam" id="PF07685"/>
    </source>
</evidence>
<comment type="caution">
    <text evidence="4">The sequence shown here is derived from an EMBL/GenBank/DDBJ whole genome shotgun (WGS) entry which is preliminary data.</text>
</comment>
<dbReference type="PANTHER" id="PTHR21343">
    <property type="entry name" value="DETHIOBIOTIN SYNTHETASE"/>
    <property type="match status" value="1"/>
</dbReference>
<feature type="binding site" evidence="2">
    <location>
        <position position="134"/>
    </location>
    <ligand>
        <name>substrate</name>
    </ligand>
</feature>
<organism evidence="4 5">
    <name type="scientific">candidate division WWE3 bacterium</name>
    <dbReference type="NCBI Taxonomy" id="2053526"/>
    <lineage>
        <taxon>Bacteria</taxon>
        <taxon>Katanobacteria</taxon>
    </lineage>
</organism>
<accession>A0A955IWL0</accession>
<evidence type="ECO:0000313" key="4">
    <source>
        <dbReference type="EMBL" id="MCA9302162.1"/>
    </source>
</evidence>
<reference evidence="4" key="1">
    <citation type="submission" date="2020-04" db="EMBL/GenBank/DDBJ databases">
        <authorList>
            <person name="Zhang T."/>
        </authorList>
    </citation>
    <scope>NUCLEOTIDE SEQUENCE</scope>
    <source>
        <strain evidence="4">HKST-UBA80</strain>
    </source>
</reference>
<dbReference type="EC" id="3.5.1.2" evidence="2"/>
<dbReference type="EMBL" id="JAGQNY010000007">
    <property type="protein sequence ID" value="MCA9302162.1"/>
    <property type="molecule type" value="Genomic_DNA"/>
</dbReference>
<dbReference type="InterPro" id="IPR033949">
    <property type="entry name" value="CobQ_GATase1"/>
</dbReference>
<comment type="catalytic activity">
    <reaction evidence="2">
        <text>L-glutamine + H2O = L-glutamate + NH4(+)</text>
        <dbReference type="Rhea" id="RHEA:15889"/>
        <dbReference type="ChEBI" id="CHEBI:15377"/>
        <dbReference type="ChEBI" id="CHEBI:28938"/>
        <dbReference type="ChEBI" id="CHEBI:29985"/>
        <dbReference type="ChEBI" id="CHEBI:58359"/>
        <dbReference type="EC" id="3.5.1.2"/>
    </reaction>
</comment>
<proteinExistence type="inferred from homology"/>
<dbReference type="CDD" id="cd01750">
    <property type="entry name" value="GATase1_CobQ"/>
    <property type="match status" value="1"/>
</dbReference>
<dbReference type="InterPro" id="IPR011698">
    <property type="entry name" value="GATase_3"/>
</dbReference>
<comment type="subunit">
    <text evidence="2">Forms a heterodimer with MurT.</text>
</comment>
<gene>
    <name evidence="2" type="primary">gatD</name>
    <name evidence="4" type="ORF">KDA10_02250</name>
</gene>
<dbReference type="PANTHER" id="PTHR21343:SF9">
    <property type="entry name" value="LIPID II ISOGLUTAMINYL SYNTHASE (GLUTAMINE-HYDROLYZING) SUBUNIT GATD"/>
    <property type="match status" value="1"/>
</dbReference>
<dbReference type="GO" id="GO:0140282">
    <property type="term" value="F:carbon-nitrogen ligase activity on lipid II"/>
    <property type="evidence" value="ECO:0007669"/>
    <property type="project" value="UniProtKB-UniRule"/>
</dbReference>
<dbReference type="InterPro" id="IPR043702">
    <property type="entry name" value="Lipid_II_synth_GatD"/>
</dbReference>
<dbReference type="GO" id="GO:0008360">
    <property type="term" value="P:regulation of cell shape"/>
    <property type="evidence" value="ECO:0007669"/>
    <property type="project" value="UniProtKB-KW"/>
</dbReference>
<reference evidence="4" key="2">
    <citation type="journal article" date="2021" name="Microbiome">
        <title>Successional dynamics and alternative stable states in a saline activated sludge microbial community over 9 years.</title>
        <authorList>
            <person name="Wang Y."/>
            <person name="Ye J."/>
            <person name="Ju F."/>
            <person name="Liu L."/>
            <person name="Boyd J.A."/>
            <person name="Deng Y."/>
            <person name="Parks D.H."/>
            <person name="Jiang X."/>
            <person name="Yin X."/>
            <person name="Woodcroft B.J."/>
            <person name="Tyson G.W."/>
            <person name="Hugenholtz P."/>
            <person name="Polz M.F."/>
            <person name="Zhang T."/>
        </authorList>
    </citation>
    <scope>NUCLEOTIDE SEQUENCE</scope>
    <source>
        <strain evidence="4">HKST-UBA80</strain>
    </source>
</reference>
<dbReference type="EC" id="6.3.5.13" evidence="2"/>
<dbReference type="Pfam" id="PF07685">
    <property type="entry name" value="GATase_3"/>
    <property type="match status" value="1"/>
</dbReference>
<dbReference type="HAMAP" id="MF_02213">
    <property type="entry name" value="Lipid_II_synth_GatD"/>
    <property type="match status" value="1"/>
</dbReference>
<dbReference type="GO" id="GO:0004359">
    <property type="term" value="F:glutaminase activity"/>
    <property type="evidence" value="ECO:0007669"/>
    <property type="project" value="UniProtKB-UniRule"/>
</dbReference>
<keyword evidence="2" id="KW-0133">Cell shape</keyword>